<dbReference type="InterPro" id="IPR036397">
    <property type="entry name" value="RNaseH_sf"/>
</dbReference>
<reference evidence="2 3" key="1">
    <citation type="journal article" date="2020" name="Mol. Plant">
        <title>The Chromosome-Based Rubber Tree Genome Provides New Insights into Spurge Genome Evolution and Rubber Biosynthesis.</title>
        <authorList>
            <person name="Liu J."/>
            <person name="Shi C."/>
            <person name="Shi C.C."/>
            <person name="Li W."/>
            <person name="Zhang Q.J."/>
            <person name="Zhang Y."/>
            <person name="Li K."/>
            <person name="Lu H.F."/>
            <person name="Shi C."/>
            <person name="Zhu S.T."/>
            <person name="Xiao Z.Y."/>
            <person name="Nan H."/>
            <person name="Yue Y."/>
            <person name="Zhu X.G."/>
            <person name="Wu Y."/>
            <person name="Hong X.N."/>
            <person name="Fan G.Y."/>
            <person name="Tong Y."/>
            <person name="Zhang D."/>
            <person name="Mao C.L."/>
            <person name="Liu Y.L."/>
            <person name="Hao S.J."/>
            <person name="Liu W.Q."/>
            <person name="Lv M.Q."/>
            <person name="Zhang H.B."/>
            <person name="Liu Y."/>
            <person name="Hu-Tang G.R."/>
            <person name="Wang J.P."/>
            <person name="Wang J.H."/>
            <person name="Sun Y.H."/>
            <person name="Ni S.B."/>
            <person name="Chen W.B."/>
            <person name="Zhang X.C."/>
            <person name="Jiao Y.N."/>
            <person name="Eichler E.E."/>
            <person name="Li G.H."/>
            <person name="Liu X."/>
            <person name="Gao L.Z."/>
        </authorList>
    </citation>
    <scope>NUCLEOTIDE SEQUENCE [LARGE SCALE GENOMIC DNA]</scope>
    <source>
        <strain evidence="3">cv. GT1</strain>
        <tissue evidence="2">Leaf</tissue>
    </source>
</reference>
<organism evidence="2 3">
    <name type="scientific">Hevea brasiliensis</name>
    <name type="common">Para rubber tree</name>
    <name type="synonym">Siphonia brasiliensis</name>
    <dbReference type="NCBI Taxonomy" id="3981"/>
    <lineage>
        <taxon>Eukaryota</taxon>
        <taxon>Viridiplantae</taxon>
        <taxon>Streptophyta</taxon>
        <taxon>Embryophyta</taxon>
        <taxon>Tracheophyta</taxon>
        <taxon>Spermatophyta</taxon>
        <taxon>Magnoliopsida</taxon>
        <taxon>eudicotyledons</taxon>
        <taxon>Gunneridae</taxon>
        <taxon>Pentapetalae</taxon>
        <taxon>rosids</taxon>
        <taxon>fabids</taxon>
        <taxon>Malpighiales</taxon>
        <taxon>Euphorbiaceae</taxon>
        <taxon>Crotonoideae</taxon>
        <taxon>Micrandreae</taxon>
        <taxon>Hevea</taxon>
    </lineage>
</organism>
<feature type="domain" description="Integrase catalytic" evidence="1">
    <location>
        <begin position="143"/>
        <end position="224"/>
    </location>
</feature>
<protein>
    <recommendedName>
        <fullName evidence="1">Integrase catalytic domain-containing protein</fullName>
    </recommendedName>
</protein>
<dbReference type="InterPro" id="IPR041588">
    <property type="entry name" value="Integrase_H2C2"/>
</dbReference>
<dbReference type="GO" id="GO:0003676">
    <property type="term" value="F:nucleic acid binding"/>
    <property type="evidence" value="ECO:0007669"/>
    <property type="project" value="InterPro"/>
</dbReference>
<dbReference type="InterPro" id="IPR001584">
    <property type="entry name" value="Integrase_cat-core"/>
</dbReference>
<dbReference type="PANTHER" id="PTHR35046:SF26">
    <property type="entry name" value="RNA-DIRECTED DNA POLYMERASE"/>
    <property type="match status" value="1"/>
</dbReference>
<dbReference type="Gene3D" id="3.30.420.10">
    <property type="entry name" value="Ribonuclease H-like superfamily/Ribonuclease H"/>
    <property type="match status" value="1"/>
</dbReference>
<accession>A0A6A6MVS5</accession>
<comment type="caution">
    <text evidence="2">The sequence shown here is derived from an EMBL/GenBank/DDBJ whole genome shotgun (WGS) entry which is preliminary data.</text>
</comment>
<dbReference type="AlphaFoldDB" id="A0A6A6MVS5"/>
<dbReference type="InterPro" id="IPR012337">
    <property type="entry name" value="RNaseH-like_sf"/>
</dbReference>
<gene>
    <name evidence="2" type="ORF">GH714_019279</name>
</gene>
<dbReference type="SUPFAM" id="SSF53098">
    <property type="entry name" value="Ribonuclease H-like"/>
    <property type="match status" value="1"/>
</dbReference>
<proteinExistence type="predicted"/>
<evidence type="ECO:0000313" key="2">
    <source>
        <dbReference type="EMBL" id="KAF2317274.1"/>
    </source>
</evidence>
<name>A0A6A6MVS5_HEVBR</name>
<dbReference type="Gene3D" id="1.10.340.70">
    <property type="match status" value="1"/>
</dbReference>
<evidence type="ECO:0000259" key="1">
    <source>
        <dbReference type="PROSITE" id="PS50994"/>
    </source>
</evidence>
<sequence length="224" mass="25525">MGTTTELDEAHLSRLELPLYSVGAMLWPVESDSEITKAGDELDDEQKDLKSGIKLHPNFSLIQERLYFKRKLAIPSKSQWIPKLIWEFHDTPSSGHSRAYRTYCLMASNFYWKGMMGAIQKYVAACLVCQKHKYEAQSPAGLLQPLPIPKQIWEDVAFDFITGLPRSYGVDCILVVVDRLSKFGHFIPLRHPYTAKSVAEIFTKEVVKLHGIPRTLVSDRDSQI</sequence>
<keyword evidence="3" id="KW-1185">Reference proteome</keyword>
<dbReference type="Proteomes" id="UP000467840">
    <property type="component" value="Chromosome 6"/>
</dbReference>
<dbReference type="GO" id="GO:0015074">
    <property type="term" value="P:DNA integration"/>
    <property type="evidence" value="ECO:0007669"/>
    <property type="project" value="InterPro"/>
</dbReference>
<dbReference type="PANTHER" id="PTHR35046">
    <property type="entry name" value="ZINC KNUCKLE (CCHC-TYPE) FAMILY PROTEIN"/>
    <property type="match status" value="1"/>
</dbReference>
<dbReference type="Pfam" id="PF17921">
    <property type="entry name" value="Integrase_H2C2"/>
    <property type="match status" value="1"/>
</dbReference>
<evidence type="ECO:0000313" key="3">
    <source>
        <dbReference type="Proteomes" id="UP000467840"/>
    </source>
</evidence>
<dbReference type="EMBL" id="JAAGAX010000004">
    <property type="protein sequence ID" value="KAF2317274.1"/>
    <property type="molecule type" value="Genomic_DNA"/>
</dbReference>
<dbReference type="PROSITE" id="PS50994">
    <property type="entry name" value="INTEGRASE"/>
    <property type="match status" value="1"/>
</dbReference>